<dbReference type="EMBL" id="BJXJ01000019">
    <property type="protein sequence ID" value="GEM76073.1"/>
    <property type="molecule type" value="Genomic_DNA"/>
</dbReference>
<evidence type="ECO:0000313" key="3">
    <source>
        <dbReference type="Proteomes" id="UP000321922"/>
    </source>
</evidence>
<reference evidence="2 3" key="1">
    <citation type="submission" date="2019-07" db="EMBL/GenBank/DDBJ databases">
        <title>Whole genome shotgun sequence of Vibrio sagamiensis NBRC 104589.</title>
        <authorList>
            <person name="Hosoyama A."/>
            <person name="Uohara A."/>
            <person name="Ohji S."/>
            <person name="Ichikawa N."/>
        </authorList>
    </citation>
    <scope>NUCLEOTIDE SEQUENCE [LARGE SCALE GENOMIC DNA]</scope>
    <source>
        <strain evidence="2 3">NBRC 104589</strain>
    </source>
</reference>
<dbReference type="InterPro" id="IPR001296">
    <property type="entry name" value="Glyco_trans_1"/>
</dbReference>
<dbReference type="GO" id="GO:0016757">
    <property type="term" value="F:glycosyltransferase activity"/>
    <property type="evidence" value="ECO:0007669"/>
    <property type="project" value="InterPro"/>
</dbReference>
<dbReference type="GO" id="GO:1901135">
    <property type="term" value="P:carbohydrate derivative metabolic process"/>
    <property type="evidence" value="ECO:0007669"/>
    <property type="project" value="UniProtKB-ARBA"/>
</dbReference>
<accession>A0A511QFK7</accession>
<dbReference type="SUPFAM" id="SSF53756">
    <property type="entry name" value="UDP-Glycosyltransferase/glycogen phosphorylase"/>
    <property type="match status" value="1"/>
</dbReference>
<dbReference type="Pfam" id="PF00534">
    <property type="entry name" value="Glycos_transf_1"/>
    <property type="match status" value="1"/>
</dbReference>
<feature type="domain" description="Glycosyl transferase family 1" evidence="1">
    <location>
        <begin position="169"/>
        <end position="340"/>
    </location>
</feature>
<dbReference type="PANTHER" id="PTHR12526">
    <property type="entry name" value="GLYCOSYLTRANSFERASE"/>
    <property type="match status" value="1"/>
</dbReference>
<dbReference type="Gene3D" id="3.40.50.2000">
    <property type="entry name" value="Glycogen Phosphorylase B"/>
    <property type="match status" value="2"/>
</dbReference>
<dbReference type="AlphaFoldDB" id="A0A511QFK7"/>
<gene>
    <name evidence="2" type="ORF">VSA01S_21850</name>
</gene>
<organism evidence="2 3">
    <name type="scientific">Vibrio sagamiensis NBRC 104589</name>
    <dbReference type="NCBI Taxonomy" id="1219064"/>
    <lineage>
        <taxon>Bacteria</taxon>
        <taxon>Pseudomonadati</taxon>
        <taxon>Pseudomonadota</taxon>
        <taxon>Gammaproteobacteria</taxon>
        <taxon>Vibrionales</taxon>
        <taxon>Vibrionaceae</taxon>
        <taxon>Vibrio</taxon>
    </lineage>
</organism>
<keyword evidence="3" id="KW-1185">Reference proteome</keyword>
<dbReference type="PANTHER" id="PTHR12526:SF630">
    <property type="entry name" value="GLYCOSYLTRANSFERASE"/>
    <property type="match status" value="1"/>
</dbReference>
<sequence>MKKILNIADVVPSYRIGGLNAMVNQLVESLAVSGYESDLCHFQTESKHKNEYAFKSFFNFIKLVLKKRYDIAIVHSIYMPVYPPIVLILKILGVKIYIQSHGSLSKHSFSKKSVKKLLFKPFIALMLLMVDGFIFSNRSEFENSIIKNRKKVKFLPNLVAGSKNNTPSKATNGKLVYLGKVDFYYKGIDYMLSEIAKRDVRENKIKLDIYGYGNDKSLTRENMLLNDSEIIRMSNAIHEYNLNDRVFFHGTLSNLARDSVLSSYDALVLCSASEAMPLVISEALSLGLPVIITRSTNMAEYVERYRCGFVVDEHQSLSDVILALKSLSDKEKNSMKHNAQRCFKEQLNIALINGKVRDLNF</sequence>
<protein>
    <recommendedName>
        <fullName evidence="1">Glycosyl transferase family 1 domain-containing protein</fullName>
    </recommendedName>
</protein>
<evidence type="ECO:0000259" key="1">
    <source>
        <dbReference type="Pfam" id="PF00534"/>
    </source>
</evidence>
<dbReference type="OrthoDB" id="258796at2"/>
<dbReference type="Proteomes" id="UP000321922">
    <property type="component" value="Unassembled WGS sequence"/>
</dbReference>
<name>A0A511QFK7_9VIBR</name>
<comment type="caution">
    <text evidence="2">The sequence shown here is derived from an EMBL/GenBank/DDBJ whole genome shotgun (WGS) entry which is preliminary data.</text>
</comment>
<evidence type="ECO:0000313" key="2">
    <source>
        <dbReference type="EMBL" id="GEM76073.1"/>
    </source>
</evidence>
<proteinExistence type="predicted"/>